<reference evidence="3 4" key="1">
    <citation type="submission" date="2022-01" db="EMBL/GenBank/DDBJ databases">
        <authorList>
            <person name="Xiong W."/>
            <person name="Schranz E."/>
        </authorList>
    </citation>
    <scope>NUCLEOTIDE SEQUENCE [LARGE SCALE GENOMIC DNA]</scope>
</reference>
<evidence type="ECO:0000313" key="3">
    <source>
        <dbReference type="EMBL" id="CAH1412280.1"/>
    </source>
</evidence>
<comment type="similarity">
    <text evidence="1">Belongs to the heat shock protein 90 family.</text>
</comment>
<evidence type="ECO:0000256" key="2">
    <source>
        <dbReference type="ARBA" id="ARBA00023186"/>
    </source>
</evidence>
<dbReference type="EMBL" id="CAKMRJ010000001">
    <property type="protein sequence ID" value="CAH1412280.1"/>
    <property type="molecule type" value="Genomic_DNA"/>
</dbReference>
<name>A0AAU9LE39_9ASTR</name>
<dbReference type="GO" id="GO:0140662">
    <property type="term" value="F:ATP-dependent protein folding chaperone"/>
    <property type="evidence" value="ECO:0007669"/>
    <property type="project" value="InterPro"/>
</dbReference>
<keyword evidence="4" id="KW-1185">Reference proteome</keyword>
<dbReference type="SUPFAM" id="SSF54211">
    <property type="entry name" value="Ribosomal protein S5 domain 2-like"/>
    <property type="match status" value="1"/>
</dbReference>
<evidence type="ECO:0000256" key="1">
    <source>
        <dbReference type="ARBA" id="ARBA00008239"/>
    </source>
</evidence>
<keyword evidence="2" id="KW-0143">Chaperone</keyword>
<dbReference type="PANTHER" id="PTHR11528">
    <property type="entry name" value="HEAT SHOCK PROTEIN 90 FAMILY MEMBER"/>
    <property type="match status" value="1"/>
</dbReference>
<dbReference type="GO" id="GO:0051082">
    <property type="term" value="F:unfolded protein binding"/>
    <property type="evidence" value="ECO:0007669"/>
    <property type="project" value="InterPro"/>
</dbReference>
<protein>
    <submittedName>
        <fullName evidence="3">Uncharacterized protein</fullName>
    </submittedName>
</protein>
<proteinExistence type="inferred from homology"/>
<accession>A0AAU9LE39</accession>
<evidence type="ECO:0000313" key="4">
    <source>
        <dbReference type="Proteomes" id="UP001157418"/>
    </source>
</evidence>
<dbReference type="Proteomes" id="UP001157418">
    <property type="component" value="Unassembled WGS sequence"/>
</dbReference>
<gene>
    <name evidence="3" type="ORF">LVIROSA_LOCUS306</name>
</gene>
<comment type="caution">
    <text evidence="3">The sequence shown here is derived from an EMBL/GenBank/DDBJ whole genome shotgun (WGS) entry which is preliminary data.</text>
</comment>
<dbReference type="GO" id="GO:0005524">
    <property type="term" value="F:ATP binding"/>
    <property type="evidence" value="ECO:0007669"/>
    <property type="project" value="InterPro"/>
</dbReference>
<dbReference type="InterPro" id="IPR001404">
    <property type="entry name" value="Hsp90_fam"/>
</dbReference>
<dbReference type="Gene3D" id="3.30.230.80">
    <property type="match status" value="1"/>
</dbReference>
<organism evidence="3 4">
    <name type="scientific">Lactuca virosa</name>
    <dbReference type="NCBI Taxonomy" id="75947"/>
    <lineage>
        <taxon>Eukaryota</taxon>
        <taxon>Viridiplantae</taxon>
        <taxon>Streptophyta</taxon>
        <taxon>Embryophyta</taxon>
        <taxon>Tracheophyta</taxon>
        <taxon>Spermatophyta</taxon>
        <taxon>Magnoliopsida</taxon>
        <taxon>eudicotyledons</taxon>
        <taxon>Gunneridae</taxon>
        <taxon>Pentapetalae</taxon>
        <taxon>asterids</taxon>
        <taxon>campanulids</taxon>
        <taxon>Asterales</taxon>
        <taxon>Asteraceae</taxon>
        <taxon>Cichorioideae</taxon>
        <taxon>Cichorieae</taxon>
        <taxon>Lactucinae</taxon>
        <taxon>Lactuca</taxon>
    </lineage>
</organism>
<sequence>MRRVFTMNNCKELMQEYLGSLEEIVDTYDLPVNNNFHEMLQQNKILQGIRKKHIEKYIEMFNEIIENKKEGKAVVIANDRNSAQTPHSELIKDGRFSEAKESKEGQIEVHLLGWGIAKALVKFKKADGSSDRYLPPCLSINENGKTDESVKMNLGIDEQVGGISISTADHYKDEDKIKGPTGRIRMLYIIYYPP</sequence>
<dbReference type="InterPro" id="IPR020568">
    <property type="entry name" value="Ribosomal_Su5_D2-typ_SF"/>
</dbReference>
<dbReference type="AlphaFoldDB" id="A0AAU9LE39"/>
<dbReference type="GO" id="GO:0016887">
    <property type="term" value="F:ATP hydrolysis activity"/>
    <property type="evidence" value="ECO:0007669"/>
    <property type="project" value="InterPro"/>
</dbReference>
<dbReference type="Pfam" id="PF00183">
    <property type="entry name" value="HSP90"/>
    <property type="match status" value="1"/>
</dbReference>